<gene>
    <name evidence="7" type="ORF">C7451_107138</name>
</gene>
<dbReference type="InterPro" id="IPR019591">
    <property type="entry name" value="Mrp/NBP35_ATP-bd"/>
</dbReference>
<dbReference type="Gene3D" id="3.40.50.300">
    <property type="entry name" value="P-loop containing nucleotide triphosphate hydrolases"/>
    <property type="match status" value="1"/>
</dbReference>
<dbReference type="Proteomes" id="UP000248014">
    <property type="component" value="Unassembled WGS sequence"/>
</dbReference>
<evidence type="ECO:0000313" key="7">
    <source>
        <dbReference type="EMBL" id="PXW75169.1"/>
    </source>
</evidence>
<dbReference type="GO" id="GO:0046872">
    <property type="term" value="F:metal ion binding"/>
    <property type="evidence" value="ECO:0007669"/>
    <property type="project" value="UniProtKB-KW"/>
</dbReference>
<dbReference type="SUPFAM" id="SSF52540">
    <property type="entry name" value="P-loop containing nucleoside triphosphate hydrolases"/>
    <property type="match status" value="1"/>
</dbReference>
<dbReference type="PANTHER" id="PTHR42961:SF2">
    <property type="entry name" value="IRON-SULFUR PROTEIN NUBPL"/>
    <property type="match status" value="1"/>
</dbReference>
<dbReference type="GO" id="GO:0016226">
    <property type="term" value="P:iron-sulfur cluster assembly"/>
    <property type="evidence" value="ECO:0007669"/>
    <property type="project" value="InterPro"/>
</dbReference>
<dbReference type="InterPro" id="IPR033756">
    <property type="entry name" value="YlxH/NBP35"/>
</dbReference>
<keyword evidence="4 6" id="KW-0408">Iron</keyword>
<name>A0A2V3VEW5_9SPHN</name>
<dbReference type="HAMAP" id="MF_02040">
    <property type="entry name" value="Mrp_NBP35"/>
    <property type="match status" value="1"/>
</dbReference>
<dbReference type="EMBL" id="QJJM01000007">
    <property type="protein sequence ID" value="PXW75169.1"/>
    <property type="molecule type" value="Genomic_DNA"/>
</dbReference>
<comment type="subunit">
    <text evidence="6">Homodimer.</text>
</comment>
<organism evidence="7 8">
    <name type="scientific">Blastomonas natatoria</name>
    <dbReference type="NCBI Taxonomy" id="34015"/>
    <lineage>
        <taxon>Bacteria</taxon>
        <taxon>Pseudomonadati</taxon>
        <taxon>Pseudomonadota</taxon>
        <taxon>Alphaproteobacteria</taxon>
        <taxon>Sphingomonadales</taxon>
        <taxon>Sphingomonadaceae</taxon>
        <taxon>Blastomonas</taxon>
    </lineage>
</organism>
<keyword evidence="3 6" id="KW-0067">ATP-binding</keyword>
<accession>A0A2V3VEW5</accession>
<evidence type="ECO:0000256" key="3">
    <source>
        <dbReference type="ARBA" id="ARBA00022840"/>
    </source>
</evidence>
<comment type="caution">
    <text evidence="7">The sequence shown here is derived from an EMBL/GenBank/DDBJ whole genome shotgun (WGS) entry which is preliminary data.</text>
</comment>
<dbReference type="InterPro" id="IPR027417">
    <property type="entry name" value="P-loop_NTPase"/>
</dbReference>
<evidence type="ECO:0000256" key="2">
    <source>
        <dbReference type="ARBA" id="ARBA00022741"/>
    </source>
</evidence>
<dbReference type="CDD" id="cd02037">
    <property type="entry name" value="Mrp_NBP35"/>
    <property type="match status" value="1"/>
</dbReference>
<sequence length="361" mass="37644">MRFCCARALISYRRGQASAGKACLPGPHRFMREGKMAEQNELEAVAATAGQGRASAVRLRDGGVVSLVLDVAGLEPLARDKLEIAVKGALLALDGVTKVQVAMTAERRPPRIIVVGSGKGGVGKSTFSANLAVALHRAGRKVGLVDADIYGPSQPRLFDCEDVKPTARDQKLVPVSNDFGVPILSMGHLVPPGQAIAWRGPMAGNALGQLIDAHWGDVTDIIVDLPPGTGDVQLSMLQKHKPAGAVIVSTPQDLALMDAVRAISLFEQGKVPVIGLIENMAGYVCPHCGELSDPFGIGGAEAAAKSMSLPFLGRVPLDMTIRRASDAGVPPASGEGLIADAFIGIAARISTWIDNRFGTAG</sequence>
<dbReference type="GO" id="GO:0005524">
    <property type="term" value="F:ATP binding"/>
    <property type="evidence" value="ECO:0007669"/>
    <property type="project" value="UniProtKB-UniRule"/>
</dbReference>
<evidence type="ECO:0000256" key="5">
    <source>
        <dbReference type="ARBA" id="ARBA00023014"/>
    </source>
</evidence>
<evidence type="ECO:0000256" key="6">
    <source>
        <dbReference type="HAMAP-Rule" id="MF_02040"/>
    </source>
</evidence>
<dbReference type="GO" id="GO:0051539">
    <property type="term" value="F:4 iron, 4 sulfur cluster binding"/>
    <property type="evidence" value="ECO:0007669"/>
    <property type="project" value="TreeGrafter"/>
</dbReference>
<evidence type="ECO:0000256" key="4">
    <source>
        <dbReference type="ARBA" id="ARBA00023004"/>
    </source>
</evidence>
<feature type="binding site" evidence="6">
    <location>
        <begin position="118"/>
        <end position="125"/>
    </location>
    <ligand>
        <name>ATP</name>
        <dbReference type="ChEBI" id="CHEBI:30616"/>
    </ligand>
</feature>
<dbReference type="FunFam" id="3.40.50.300:FF:001119">
    <property type="entry name" value="Iron-sulfur cluster carrier protein"/>
    <property type="match status" value="1"/>
</dbReference>
<comment type="similarity">
    <text evidence="6">Belongs to the Mrp/NBP35 ATP-binding proteins family.</text>
</comment>
<keyword evidence="5 6" id="KW-0411">Iron-sulfur</keyword>
<reference evidence="7 8" key="1">
    <citation type="submission" date="2018-05" db="EMBL/GenBank/DDBJ databases">
        <title>Genomic Encyclopedia of Type Strains, Phase IV (KMG-IV): sequencing the most valuable type-strain genomes for metagenomic binning, comparative biology and taxonomic classification.</title>
        <authorList>
            <person name="Goeker M."/>
        </authorList>
    </citation>
    <scope>NUCLEOTIDE SEQUENCE [LARGE SCALE GENOMIC DNA]</scope>
    <source>
        <strain evidence="7 8">DSM 3183</strain>
    </source>
</reference>
<dbReference type="PANTHER" id="PTHR42961">
    <property type="entry name" value="IRON-SULFUR PROTEIN NUBPL"/>
    <property type="match status" value="1"/>
</dbReference>
<dbReference type="GO" id="GO:0140663">
    <property type="term" value="F:ATP-dependent FeS chaperone activity"/>
    <property type="evidence" value="ECO:0007669"/>
    <property type="project" value="InterPro"/>
</dbReference>
<protein>
    <recommendedName>
        <fullName evidence="6">Iron-sulfur cluster carrier protein</fullName>
    </recommendedName>
</protein>
<dbReference type="GO" id="GO:0016887">
    <property type="term" value="F:ATP hydrolysis activity"/>
    <property type="evidence" value="ECO:0007669"/>
    <property type="project" value="UniProtKB-UniRule"/>
</dbReference>
<keyword evidence="6" id="KW-0378">Hydrolase</keyword>
<dbReference type="Pfam" id="PF10609">
    <property type="entry name" value="ParA"/>
    <property type="match status" value="1"/>
</dbReference>
<dbReference type="AlphaFoldDB" id="A0A2V3VEW5"/>
<dbReference type="InterPro" id="IPR044304">
    <property type="entry name" value="NUBPL-like"/>
</dbReference>
<proteinExistence type="inferred from homology"/>
<keyword evidence="8" id="KW-1185">Reference proteome</keyword>
<keyword evidence="2 6" id="KW-0547">Nucleotide-binding</keyword>
<evidence type="ECO:0000256" key="1">
    <source>
        <dbReference type="ARBA" id="ARBA00022723"/>
    </source>
</evidence>
<keyword evidence="1 6" id="KW-0479">Metal-binding</keyword>
<comment type="function">
    <text evidence="6">Binds and transfers iron-sulfur (Fe-S) clusters to target apoproteins. Can hydrolyze ATP.</text>
</comment>
<evidence type="ECO:0000313" key="8">
    <source>
        <dbReference type="Proteomes" id="UP000248014"/>
    </source>
</evidence>